<comment type="caution">
    <text evidence="3">The sequence shown here is derived from an EMBL/GenBank/DDBJ whole genome shotgun (WGS) entry which is preliminary data.</text>
</comment>
<dbReference type="PANTHER" id="PTHR43031">
    <property type="entry name" value="FAD-DEPENDENT OXIDOREDUCTASE"/>
    <property type="match status" value="1"/>
</dbReference>
<feature type="compositionally biased region" description="Gly residues" evidence="1">
    <location>
        <begin position="1"/>
        <end position="10"/>
    </location>
</feature>
<dbReference type="InterPro" id="IPR001763">
    <property type="entry name" value="Rhodanese-like_dom"/>
</dbReference>
<keyword evidence="4" id="KW-1185">Reference proteome</keyword>
<protein>
    <recommendedName>
        <fullName evidence="2">Rhodanese domain-containing protein</fullName>
    </recommendedName>
</protein>
<dbReference type="EMBL" id="BMMM01000009">
    <property type="protein sequence ID" value="GGN72748.1"/>
    <property type="molecule type" value="Genomic_DNA"/>
</dbReference>
<dbReference type="RefSeq" id="WP_189188477.1">
    <property type="nucleotide sequence ID" value="NZ_BMMM01000009.1"/>
</dbReference>
<dbReference type="SUPFAM" id="SSF52821">
    <property type="entry name" value="Rhodanese/Cell cycle control phosphatase"/>
    <property type="match status" value="1"/>
</dbReference>
<dbReference type="SMART" id="SM00450">
    <property type="entry name" value="RHOD"/>
    <property type="match status" value="1"/>
</dbReference>
<dbReference type="InterPro" id="IPR050229">
    <property type="entry name" value="GlpE_sulfurtransferase"/>
</dbReference>
<dbReference type="InterPro" id="IPR036873">
    <property type="entry name" value="Rhodanese-like_dom_sf"/>
</dbReference>
<evidence type="ECO:0000313" key="4">
    <source>
        <dbReference type="Proteomes" id="UP000600365"/>
    </source>
</evidence>
<dbReference type="Pfam" id="PF00581">
    <property type="entry name" value="Rhodanese"/>
    <property type="match status" value="1"/>
</dbReference>
<reference evidence="3 4" key="1">
    <citation type="journal article" date="2014" name="Int. J. Syst. Evol. Microbiol.">
        <title>Complete genome sequence of Corynebacterium casei LMG S-19264T (=DSM 44701T), isolated from a smear-ripened cheese.</title>
        <authorList>
            <consortium name="US DOE Joint Genome Institute (JGI-PGF)"/>
            <person name="Walter F."/>
            <person name="Albersmeier A."/>
            <person name="Kalinowski J."/>
            <person name="Ruckert C."/>
        </authorList>
    </citation>
    <scope>NUCLEOTIDE SEQUENCE [LARGE SCALE GENOMIC DNA]</scope>
    <source>
        <strain evidence="3 4">CGMCC 4.7111</strain>
    </source>
</reference>
<feature type="region of interest" description="Disordered" evidence="1">
    <location>
        <begin position="1"/>
        <end position="23"/>
    </location>
</feature>
<dbReference type="PROSITE" id="PS50206">
    <property type="entry name" value="RHODANESE_3"/>
    <property type="match status" value="1"/>
</dbReference>
<organism evidence="3 4">
    <name type="scientific">Streptomyces albiflavescens</name>
    <dbReference type="NCBI Taxonomy" id="1623582"/>
    <lineage>
        <taxon>Bacteria</taxon>
        <taxon>Bacillati</taxon>
        <taxon>Actinomycetota</taxon>
        <taxon>Actinomycetes</taxon>
        <taxon>Kitasatosporales</taxon>
        <taxon>Streptomycetaceae</taxon>
        <taxon>Streptomyces</taxon>
    </lineage>
</organism>
<dbReference type="PANTHER" id="PTHR43031:SF1">
    <property type="entry name" value="PYRIDINE NUCLEOTIDE-DISULPHIDE OXIDOREDUCTASE"/>
    <property type="match status" value="1"/>
</dbReference>
<gene>
    <name evidence="3" type="ORF">GCM10011579_050190</name>
</gene>
<evidence type="ECO:0000256" key="1">
    <source>
        <dbReference type="SAM" id="MobiDB-lite"/>
    </source>
</evidence>
<evidence type="ECO:0000259" key="2">
    <source>
        <dbReference type="PROSITE" id="PS50206"/>
    </source>
</evidence>
<dbReference type="Gene3D" id="3.40.250.10">
    <property type="entry name" value="Rhodanese-like domain"/>
    <property type="match status" value="1"/>
</dbReference>
<accession>A0A917Y8C8</accession>
<proteinExistence type="predicted"/>
<dbReference type="AlphaFoldDB" id="A0A917Y8C8"/>
<dbReference type="Proteomes" id="UP000600365">
    <property type="component" value="Unassembled WGS sequence"/>
</dbReference>
<dbReference type="CDD" id="cd00158">
    <property type="entry name" value="RHOD"/>
    <property type="match status" value="1"/>
</dbReference>
<name>A0A917Y8C8_9ACTN</name>
<evidence type="ECO:0000313" key="3">
    <source>
        <dbReference type="EMBL" id="GGN72748.1"/>
    </source>
</evidence>
<feature type="domain" description="Rhodanese" evidence="2">
    <location>
        <begin position="22"/>
        <end position="111"/>
    </location>
</feature>
<sequence>MFGFLRGGPGRVTPAGAHERTSTTEAVLLDVREKSEWRAGHAPTAVHLPLGSLLAGASLPKAAQGRPVVAICRGGHRSRQAAKALAARGVDVVDVSGGMSAWQRAGLPVVDDRGRPGTVA</sequence>